<comment type="subcellular location">
    <subcellularLocation>
        <location evidence="1">Cell membrane</location>
        <topology evidence="1">Single-pass membrane protein</topology>
    </subcellularLocation>
</comment>
<evidence type="ECO:0000256" key="10">
    <source>
        <dbReference type="ARBA" id="ARBA00023180"/>
    </source>
</evidence>
<feature type="compositionally biased region" description="Low complexity" evidence="12">
    <location>
        <begin position="1784"/>
        <end position="1794"/>
    </location>
</feature>
<dbReference type="SUPFAM" id="SSF81296">
    <property type="entry name" value="E set domains"/>
    <property type="match status" value="3"/>
</dbReference>
<protein>
    <submittedName>
        <fullName evidence="16">Plexin-A2</fullName>
    </submittedName>
</protein>
<dbReference type="GO" id="GO:0005886">
    <property type="term" value="C:plasma membrane"/>
    <property type="evidence" value="ECO:0007669"/>
    <property type="project" value="UniProtKB-SubCell"/>
</dbReference>
<evidence type="ECO:0000256" key="12">
    <source>
        <dbReference type="SAM" id="MobiDB-lite"/>
    </source>
</evidence>
<dbReference type="Gene3D" id="1.10.506.10">
    <property type="entry name" value="GTPase Activation - p120gap, domain 1"/>
    <property type="match status" value="1"/>
</dbReference>
<dbReference type="InterPro" id="IPR001627">
    <property type="entry name" value="Semap_dom"/>
</dbReference>
<feature type="domain" description="Sema" evidence="15">
    <location>
        <begin position="171"/>
        <end position="411"/>
    </location>
</feature>
<keyword evidence="7 13" id="KW-1133">Transmembrane helix</keyword>
<dbReference type="InterPro" id="IPR046800">
    <property type="entry name" value="Plexin_RBD"/>
</dbReference>
<keyword evidence="17" id="KW-1185">Reference proteome</keyword>
<comment type="caution">
    <text evidence="16">The sequence shown here is derived from an EMBL/GenBank/DDBJ whole genome shotgun (WGS) entry which is preliminary data.</text>
</comment>
<dbReference type="InterPro" id="IPR013548">
    <property type="entry name" value="Plexin_cytoplasmic_RasGAP_dom"/>
</dbReference>
<dbReference type="Pfam" id="PF01833">
    <property type="entry name" value="TIG"/>
    <property type="match status" value="3"/>
</dbReference>
<evidence type="ECO:0000313" key="17">
    <source>
        <dbReference type="Proteomes" id="UP001165289"/>
    </source>
</evidence>
<keyword evidence="6" id="KW-0677">Repeat</keyword>
<dbReference type="PROSITE" id="PS51004">
    <property type="entry name" value="SEMA"/>
    <property type="match status" value="1"/>
</dbReference>
<dbReference type="InterPro" id="IPR015943">
    <property type="entry name" value="WD40/YVTN_repeat-like_dom_sf"/>
</dbReference>
<name>A0AAV7JZN9_9METZ</name>
<feature type="signal peptide" evidence="14">
    <location>
        <begin position="1"/>
        <end position="20"/>
    </location>
</feature>
<feature type="chain" id="PRO_5043350185" evidence="14">
    <location>
        <begin position="21"/>
        <end position="1866"/>
    </location>
</feature>
<dbReference type="InterPro" id="IPR031148">
    <property type="entry name" value="Plexin"/>
</dbReference>
<dbReference type="SUPFAM" id="SSF101912">
    <property type="entry name" value="Sema domain"/>
    <property type="match status" value="1"/>
</dbReference>
<evidence type="ECO:0000256" key="11">
    <source>
        <dbReference type="PROSITE-ProRule" id="PRU00352"/>
    </source>
</evidence>
<dbReference type="PANTHER" id="PTHR22625:SF70">
    <property type="entry name" value="PLEXIN A, ISOFORM A"/>
    <property type="match status" value="1"/>
</dbReference>
<feature type="transmembrane region" description="Helical" evidence="13">
    <location>
        <begin position="1156"/>
        <end position="1180"/>
    </location>
</feature>
<evidence type="ECO:0000256" key="1">
    <source>
        <dbReference type="ARBA" id="ARBA00004162"/>
    </source>
</evidence>
<dbReference type="InterPro" id="IPR002165">
    <property type="entry name" value="Plexin_repeat"/>
</dbReference>
<dbReference type="SUPFAM" id="SSF48350">
    <property type="entry name" value="GTPase activation domain, GAP"/>
    <property type="match status" value="1"/>
</dbReference>
<dbReference type="InterPro" id="IPR002909">
    <property type="entry name" value="IPT_dom"/>
</dbReference>
<dbReference type="GO" id="GO:0017154">
    <property type="term" value="F:semaphorin receptor activity"/>
    <property type="evidence" value="ECO:0007669"/>
    <property type="project" value="InterPro"/>
</dbReference>
<dbReference type="InterPro" id="IPR036352">
    <property type="entry name" value="Semap_dom_sf"/>
</dbReference>
<evidence type="ECO:0000259" key="15">
    <source>
        <dbReference type="PROSITE" id="PS51004"/>
    </source>
</evidence>
<dbReference type="InterPro" id="IPR013783">
    <property type="entry name" value="Ig-like_fold"/>
</dbReference>
<gene>
    <name evidence="16" type="ORF">LOD99_3011</name>
</gene>
<dbReference type="CDD" id="cd12205">
    <property type="entry name" value="RasGAP_plexin"/>
    <property type="match status" value="1"/>
</dbReference>
<dbReference type="Gene3D" id="2.130.10.10">
    <property type="entry name" value="YVTN repeat-like/Quinoprotein amine dehydrogenase"/>
    <property type="match status" value="1"/>
</dbReference>
<accession>A0AAV7JZN9</accession>
<proteinExistence type="inferred from homology"/>
<dbReference type="Pfam" id="PF08337">
    <property type="entry name" value="Plexin_cytopl"/>
    <property type="match status" value="1"/>
</dbReference>
<dbReference type="SUPFAM" id="SSF103575">
    <property type="entry name" value="Plexin repeat"/>
    <property type="match status" value="1"/>
</dbReference>
<keyword evidence="3" id="KW-1003">Cell membrane</keyword>
<evidence type="ECO:0000313" key="16">
    <source>
        <dbReference type="EMBL" id="KAI6654166.1"/>
    </source>
</evidence>
<comment type="similarity">
    <text evidence="2">Belongs to the plexin family.</text>
</comment>
<reference evidence="16 17" key="1">
    <citation type="journal article" date="2023" name="BMC Biol.">
        <title>The compact genome of the sponge Oopsacas minuta (Hexactinellida) is lacking key metazoan core genes.</title>
        <authorList>
            <person name="Santini S."/>
            <person name="Schenkelaars Q."/>
            <person name="Jourda C."/>
            <person name="Duchesne M."/>
            <person name="Belahbib H."/>
            <person name="Rocher C."/>
            <person name="Selva M."/>
            <person name="Riesgo A."/>
            <person name="Vervoort M."/>
            <person name="Leys S.P."/>
            <person name="Kodjabachian L."/>
            <person name="Le Bivic A."/>
            <person name="Borchiellini C."/>
            <person name="Claverie J.M."/>
            <person name="Renard E."/>
        </authorList>
    </citation>
    <scope>NUCLEOTIDE SEQUENCE [LARGE SCALE GENOMIC DNA]</scope>
    <source>
        <strain evidence="16">SPO-2</strain>
    </source>
</reference>
<evidence type="ECO:0000256" key="4">
    <source>
        <dbReference type="ARBA" id="ARBA00022692"/>
    </source>
</evidence>
<dbReference type="SMART" id="SM00630">
    <property type="entry name" value="Sema"/>
    <property type="match status" value="1"/>
</dbReference>
<dbReference type="Gene3D" id="2.60.40.10">
    <property type="entry name" value="Immunoglobulins"/>
    <property type="match status" value="5"/>
</dbReference>
<evidence type="ECO:0000256" key="7">
    <source>
        <dbReference type="ARBA" id="ARBA00022989"/>
    </source>
</evidence>
<keyword evidence="8 13" id="KW-0472">Membrane</keyword>
<feature type="region of interest" description="Disordered" evidence="12">
    <location>
        <begin position="1782"/>
        <end position="1802"/>
    </location>
</feature>
<keyword evidence="4 13" id="KW-0812">Transmembrane</keyword>
<evidence type="ECO:0000256" key="2">
    <source>
        <dbReference type="ARBA" id="ARBA00010297"/>
    </source>
</evidence>
<comment type="caution">
    <text evidence="11">Lacks conserved residue(s) required for the propagation of feature annotation.</text>
</comment>
<dbReference type="Pfam" id="PF20170">
    <property type="entry name" value="Plexin_RBD"/>
    <property type="match status" value="1"/>
</dbReference>
<dbReference type="InterPro" id="IPR014756">
    <property type="entry name" value="Ig_E-set"/>
</dbReference>
<evidence type="ECO:0000256" key="6">
    <source>
        <dbReference type="ARBA" id="ARBA00022737"/>
    </source>
</evidence>
<sequence>MALIYTFSSILLITLQLVFSQYPEFPAQNPPIRAMHTTEGGVLLADAQNLMYLDSSLQTVAQKDISTSPEVISLSTYRNFIATYDVFGNVIIYNKNTLEQLQNISSLINRPLTEPLNLIGSQSTDDSIWLYIAQSVPIETETIHRHSEIDLFQFGRGFETQLREPIRFRELSRLNREFVMIFERDEFVYFLLNQQSAISTVREVRVVRICKNDTFDDNEFTAKYEIILTCLPNENKELYATHAQLINDKLVVALSTGDADSICVYSLDEIDRQMNEKYRRCVRGEDSEKAGFSRIRQVPCSRLTVVRGVCELGGYLRKGLEVSNPLTMNSIYSHNNGKMVNGMLAVEQNDLELLFIGLVTGEVYKMLLKIDRIERIHTYRVYPDIPSKLEFDEINNSVNVQTNDKVYKLPLESCDTLEGCHMCLSTQDPICGWCPILKSCTLKSECYWNSEDLPWVSTVTNNQSDCTSIELVNPPDSISVDSNIEKLEIKVNFLPIRNAPYICDFESLGTSNIIKISESSYECPLPIGFKNRVLSSSIDILVSLRDSETDLVFVSVDRTIQFFDCAKISRCNSCTDTNIKSFSCSWCVHSTTCIDSSSLSCANGDTIADTIGMCPVLYNTSMPELIHSQVPTDIILTGGFLPQPQISSRSYECVTTGQRYSARYIDSNNIECLNVTFPDPPGVAIDYVRRIQVVWNDDYFVGSIEVTTYSCSNLADDCSQCEALQFNPELSNYECSWCKPISTCHFTPFCNNEYPGESGTCPAPQLTGITPNEGPNLGGTVVSITGTNLGIQSSDILSVTIGDSTCDIDYDKYEPGKLVVCRTRGNLINTFEVVLQIRDNSQSIQGLQYTYSEPKVFELEPSIGPISGGTLVTFYGEKLLIGSGTTVQIGTKMCEIQTEVSNNEVLVCLTSSMVTEQMTTILLRIDDLMISVSQNVDGSEVGLLRFTFLPDPTVTKVTPSSMFPSGGLSLVITGTNFHAIQRASLLISYNSNNNIRERREVNTLTNCEVTDETTLSCPTPALQTGTNTFNTTGIELSFSLQLDSVQNIQGIDDIKFMLYSDPIFTPFETNLTQGASEPILIQGRNFLLNGLDVNHFIIMAGDRECETRHIQEELVICYLVDTGESAEPLFIKAQVGNIVTNIGYLELTQEQQLLKIILPAVVGCLCVLFCLLALIGLITFRRHSKKKDVKLFRLIKNLEELEMGVAQESKKGFTELQTCVEEFDQDIAGTKLPFLDMRTYLISILFPDGGEIQPGQKYRSNRYLHTSRILPSFRELLLNEEFLIQFIGVMEKQPEFGVKEKCNVASLLMVCLMSEMDYATHILKQLLSQLIDKSLVKQHPKLLLRRTDSVGEKLLTNWLAICLYGYIRDHVGTPLYRLSRALKMQLEKGPIDVVTGEARYSLSEEKLLRHVIQEENLSCFLDTGDGNGMPITFLDCDSISQAKEKALDAMYKGRPVSERPSLVEVELEYTRNKFSVSPQRLRDIDGCSESEKGWTRINTLKHYKIESGAYFQLRTRTESTKCDYVGTIISAFDKNRENNADNHLWHLSKTEDSESNSSAKDKMASEVYLHRLLYSKNVLQNFVNDLFEIILDVNNVSKTEYPLAIRYFFQVLEDQAGKHDITDSDTIQTWKNNSLALRFWVNLIKNPEFIFNIYKTSTMDSCLLVIAQTFMDSFSVTNTKLNKDSPTSKLLYAKEVKVYKQLVANYYEDVKKLPRVTEEEMTKEMNSLSRSLLKADMLDTDEALYQLFRYANKYSTQLNETLTENGYNSLTAHFTDILDQLDTNNNNNSNNPSPYLHKSGSYSGYNSKRDSFQFDNTNNNNGISPYLYPNNNRISPYLYPNNNRISPYLIPNYKTPSPQLKFQSSV</sequence>
<dbReference type="GO" id="GO:0030334">
    <property type="term" value="P:regulation of cell migration"/>
    <property type="evidence" value="ECO:0007669"/>
    <property type="project" value="TreeGrafter"/>
</dbReference>
<evidence type="ECO:0000256" key="5">
    <source>
        <dbReference type="ARBA" id="ARBA00022729"/>
    </source>
</evidence>
<keyword evidence="9" id="KW-1015">Disulfide bond</keyword>
<dbReference type="PANTHER" id="PTHR22625">
    <property type="entry name" value="PLEXIN"/>
    <property type="match status" value="1"/>
</dbReference>
<evidence type="ECO:0000256" key="8">
    <source>
        <dbReference type="ARBA" id="ARBA00023136"/>
    </source>
</evidence>
<keyword evidence="5 14" id="KW-0732">Signal</keyword>
<dbReference type="Proteomes" id="UP001165289">
    <property type="component" value="Unassembled WGS sequence"/>
</dbReference>
<organism evidence="16 17">
    <name type="scientific">Oopsacas minuta</name>
    <dbReference type="NCBI Taxonomy" id="111878"/>
    <lineage>
        <taxon>Eukaryota</taxon>
        <taxon>Metazoa</taxon>
        <taxon>Porifera</taxon>
        <taxon>Hexactinellida</taxon>
        <taxon>Hexasterophora</taxon>
        <taxon>Lyssacinosida</taxon>
        <taxon>Leucopsacidae</taxon>
        <taxon>Oopsacas</taxon>
    </lineage>
</organism>
<dbReference type="GO" id="GO:0002116">
    <property type="term" value="C:semaphorin receptor complex"/>
    <property type="evidence" value="ECO:0007669"/>
    <property type="project" value="TreeGrafter"/>
</dbReference>
<dbReference type="SMART" id="SM00429">
    <property type="entry name" value="IPT"/>
    <property type="match status" value="3"/>
</dbReference>
<dbReference type="EMBL" id="JAKMXF010000233">
    <property type="protein sequence ID" value="KAI6654166.1"/>
    <property type="molecule type" value="Genomic_DNA"/>
</dbReference>
<dbReference type="Pfam" id="PF01437">
    <property type="entry name" value="PSI"/>
    <property type="match status" value="1"/>
</dbReference>
<dbReference type="InterPro" id="IPR008936">
    <property type="entry name" value="Rho_GTPase_activation_prot"/>
</dbReference>
<dbReference type="Gene3D" id="3.10.20.90">
    <property type="entry name" value="Phosphatidylinositol 3-kinase Catalytic Subunit, Chain A, domain 1"/>
    <property type="match status" value="1"/>
</dbReference>
<evidence type="ECO:0000256" key="9">
    <source>
        <dbReference type="ARBA" id="ARBA00023157"/>
    </source>
</evidence>
<keyword evidence="10" id="KW-0325">Glycoprotein</keyword>
<evidence type="ECO:0000256" key="3">
    <source>
        <dbReference type="ARBA" id="ARBA00022475"/>
    </source>
</evidence>
<evidence type="ECO:0000256" key="13">
    <source>
        <dbReference type="SAM" id="Phobius"/>
    </source>
</evidence>
<evidence type="ECO:0000256" key="14">
    <source>
        <dbReference type="SAM" id="SignalP"/>
    </source>
</evidence>